<accession>A0A1J5SE31</accession>
<name>A0A1J5SE31_9ZZZZ</name>
<dbReference type="Gene3D" id="2.60.120.460">
    <property type="entry name" value="YjbQ-like"/>
    <property type="match status" value="1"/>
</dbReference>
<reference evidence="1" key="1">
    <citation type="submission" date="2016-10" db="EMBL/GenBank/DDBJ databases">
        <title>Sequence of Gallionella enrichment culture.</title>
        <authorList>
            <person name="Poehlein A."/>
            <person name="Muehling M."/>
            <person name="Daniel R."/>
        </authorList>
    </citation>
    <scope>NUCLEOTIDE SEQUENCE</scope>
</reference>
<dbReference type="Pfam" id="PF01894">
    <property type="entry name" value="YjbQ"/>
    <property type="match status" value="1"/>
</dbReference>
<dbReference type="PANTHER" id="PTHR30615:SF2">
    <property type="entry name" value="YJBQ FAMILY PROTEIN"/>
    <property type="match status" value="1"/>
</dbReference>
<dbReference type="SUPFAM" id="SSF111038">
    <property type="entry name" value="YjbQ-like"/>
    <property type="match status" value="1"/>
</dbReference>
<dbReference type="PIRSF" id="PIRSF004681">
    <property type="entry name" value="UCP004681"/>
    <property type="match status" value="1"/>
</dbReference>
<sequence length="139" mass="16201">MKSYRKELWFNPPTRVAFIRITEQVNECLRESGVKEGLVLINAMHITASVFINDDERGLHNDYTQWLEKLAPHEPVSSYRHNDTGEDNADAHMKRQLMGREVVVAITEGRLDFGPWEQIFYGEFDGRRKKRVLVKIIGE</sequence>
<evidence type="ECO:0000313" key="1">
    <source>
        <dbReference type="EMBL" id="OIR02461.1"/>
    </source>
</evidence>
<organism evidence="1">
    <name type="scientific">mine drainage metagenome</name>
    <dbReference type="NCBI Taxonomy" id="410659"/>
    <lineage>
        <taxon>unclassified sequences</taxon>
        <taxon>metagenomes</taxon>
        <taxon>ecological metagenomes</taxon>
    </lineage>
</organism>
<proteinExistence type="predicted"/>
<dbReference type="AlphaFoldDB" id="A0A1J5SE31"/>
<protein>
    <recommendedName>
        <fullName evidence="2">Secondary thiamine-phosphate synthase enzyme</fullName>
    </recommendedName>
</protein>
<evidence type="ECO:0008006" key="2">
    <source>
        <dbReference type="Google" id="ProtNLM"/>
    </source>
</evidence>
<dbReference type="InterPro" id="IPR035917">
    <property type="entry name" value="YjbQ-like_sf"/>
</dbReference>
<dbReference type="InterPro" id="IPR001602">
    <property type="entry name" value="UPF0047_YjbQ-like"/>
</dbReference>
<comment type="caution">
    <text evidence="1">The sequence shown here is derived from an EMBL/GenBank/DDBJ whole genome shotgun (WGS) entry which is preliminary data.</text>
</comment>
<gene>
    <name evidence="1" type="ORF">GALL_154120</name>
</gene>
<dbReference type="EMBL" id="MLJW01000074">
    <property type="protein sequence ID" value="OIR02461.1"/>
    <property type="molecule type" value="Genomic_DNA"/>
</dbReference>
<dbReference type="NCBIfam" id="TIGR00149">
    <property type="entry name" value="TIGR00149_YjbQ"/>
    <property type="match status" value="1"/>
</dbReference>
<dbReference type="PANTHER" id="PTHR30615">
    <property type="entry name" value="UNCHARACTERIZED PROTEIN YJBQ-RELATED"/>
    <property type="match status" value="1"/>
</dbReference>